<name>A0A401G343_9BACT</name>
<dbReference type="InterPro" id="IPR027463">
    <property type="entry name" value="AcrB_DN_DC_subdom"/>
</dbReference>
<sequence length="1034" mass="113601">MNLPAFAIKNRAVTYFAAFLLVFAGIAAFFSLGQLEDPEFTIKTASITTLYPGASPEEVELEVTDRIEVAVQEMAEVDYIESISRAGVSIIKVNIKPSYWADRLPQVWDQLRRKIRDTEGSLPPGCQRPDIGDDFGDVFGFQLALTGDGFNYAEMEAYAKELRKELLLVDGVARIDFWGVQSKVIYLDVSQTQLTELGLTDQNIFATLEQQNVVVDAGSLDLQSRRFRIAPSGEFRSAEDIGNLTIRPTLIDTLQDEGSGKGLRASSELIRIRDIGTVRRAYREPPTALMRYDGQPAIGISITNASGVNIVDVGRAIDHCLEDLVANLPVGIEVRRIHWQSDVVAEAVNGFVINFAEAVAIVLIVLTLFMGWRMGLIIGMALVLTILGSFILMALFGIDLQRMSLGALVIALGMMVDNAIVVADGISVRIRRGMDRTEAAIEAASQPAMPLLGATVVAVMAFYPIFGSPEDVGEYCRSLFTVVGISLLFSWLISMTVTPLQCIDLLPEPEKDGAETDEFGGKFYQKFRNVLSQAIRMRVLTMGCMVGLLLIAMIGFGNVRQLFFPDSSMTKFMIDFWAPEGTRIQQVAADLRRAEKKLMADKRVESLATFIGMGPPRFYLPVEPEMPYSSYAQFIVNMHDYREINGLIAELEPWFAENYPQAQIPFRKYGVGPSNTYKFELRISGPAVADADVLRELAGKTGAILDASPLADAVSTDWRQRVQKVVPVYNQERARWASVTREDIANATKRAFDGRTVGLYREEDDLIPIVLRHVEEERLNVGNLDLLQVQPSLSTRALPLSQVTDKVRMTWEDPIIWRRDRRRTITVQSNPVAGVTFPSLRAGILDDISALELPPGYTTEWGGEFESSQDAQKSLIPGVIPAGVIMSFIIVALFNAFKPPLIIAFTIPFAAIGIVAGLLGTGTPFGFMALLGAMSLVGMMIKNAIVLLDEVNLNLAAGKSDYVAITDAAVSRLRPVALAAATTVLGVLPLLQDVFWVGMAVTIMAGLTFGTVLTMVVVPVLYCILFRVKSPEKG</sequence>
<dbReference type="Gene3D" id="3.30.2090.10">
    <property type="entry name" value="Multidrug efflux transporter AcrB TolC docking domain, DN and DC subdomains"/>
    <property type="match status" value="2"/>
</dbReference>
<feature type="transmembrane region" description="Helical" evidence="1">
    <location>
        <begin position="448"/>
        <end position="466"/>
    </location>
</feature>
<dbReference type="SUPFAM" id="SSF82866">
    <property type="entry name" value="Multidrug efflux transporter AcrB transmembrane domain"/>
    <property type="match status" value="2"/>
</dbReference>
<feature type="transmembrane region" description="Helical" evidence="1">
    <location>
        <begin position="901"/>
        <end position="919"/>
    </location>
</feature>
<accession>A0A401G343</accession>
<dbReference type="Gene3D" id="1.20.1640.10">
    <property type="entry name" value="Multidrug efflux transporter AcrB transmembrane domain"/>
    <property type="match status" value="2"/>
</dbReference>
<dbReference type="EMBL" id="BEXT01000001">
    <property type="protein sequence ID" value="GBC63636.1"/>
    <property type="molecule type" value="Genomic_DNA"/>
</dbReference>
<dbReference type="Proteomes" id="UP000288096">
    <property type="component" value="Unassembled WGS sequence"/>
</dbReference>
<dbReference type="Gene3D" id="3.30.70.1440">
    <property type="entry name" value="Multidrug efflux transporter AcrB pore domain"/>
    <property type="match status" value="1"/>
</dbReference>
<feature type="transmembrane region" description="Helical" evidence="1">
    <location>
        <begin position="925"/>
        <end position="948"/>
    </location>
</feature>
<dbReference type="Pfam" id="PF00873">
    <property type="entry name" value="ACR_tran"/>
    <property type="match status" value="1"/>
</dbReference>
<dbReference type="SUPFAM" id="SSF82693">
    <property type="entry name" value="Multidrug efflux transporter AcrB pore domain, PN1, PN2, PC1 and PC2 subdomains"/>
    <property type="match status" value="2"/>
</dbReference>
<dbReference type="Gene3D" id="3.30.70.1320">
    <property type="entry name" value="Multidrug efflux transporter AcrB pore domain like"/>
    <property type="match status" value="1"/>
</dbReference>
<feature type="transmembrane region" description="Helical" evidence="1">
    <location>
        <begin position="351"/>
        <end position="369"/>
    </location>
</feature>
<dbReference type="GO" id="GO:0042910">
    <property type="term" value="F:xenobiotic transmembrane transporter activity"/>
    <property type="evidence" value="ECO:0007669"/>
    <property type="project" value="TreeGrafter"/>
</dbReference>
<feature type="transmembrane region" description="Helical" evidence="1">
    <location>
        <begin position="12"/>
        <end position="32"/>
    </location>
</feature>
<feature type="transmembrane region" description="Helical" evidence="1">
    <location>
        <begin position="404"/>
        <end position="427"/>
    </location>
</feature>
<reference evidence="3" key="1">
    <citation type="submission" date="2017-11" db="EMBL/GenBank/DDBJ databases">
        <authorList>
            <person name="Watanabe M."/>
            <person name="Kojima H."/>
        </authorList>
    </citation>
    <scope>NUCLEOTIDE SEQUENCE [LARGE SCALE GENOMIC DNA]</scope>
    <source>
        <strain evidence="3">Tokyo 01</strain>
    </source>
</reference>
<dbReference type="OrthoDB" id="9759330at2"/>
<keyword evidence="1" id="KW-1133">Transmembrane helix</keyword>
<keyword evidence="1" id="KW-0812">Transmembrane</keyword>
<dbReference type="RefSeq" id="WP_124330684.1">
    <property type="nucleotide sequence ID" value="NZ_BEXT01000001.1"/>
</dbReference>
<evidence type="ECO:0000313" key="2">
    <source>
        <dbReference type="EMBL" id="GBC63636.1"/>
    </source>
</evidence>
<reference evidence="3" key="2">
    <citation type="submission" date="2019-01" db="EMBL/GenBank/DDBJ databases">
        <title>Genome sequence of Desulfonema ishimotonii strain Tokyo 01.</title>
        <authorList>
            <person name="Fukui M."/>
        </authorList>
    </citation>
    <scope>NUCLEOTIDE SEQUENCE [LARGE SCALE GENOMIC DNA]</scope>
    <source>
        <strain evidence="3">Tokyo 01</strain>
    </source>
</reference>
<dbReference type="PRINTS" id="PR00702">
    <property type="entry name" value="ACRIFLAVINRP"/>
</dbReference>
<dbReference type="PANTHER" id="PTHR32063:SF18">
    <property type="entry name" value="CATION EFFLUX SYSTEM PROTEIN"/>
    <property type="match status" value="1"/>
</dbReference>
<dbReference type="SUPFAM" id="SSF82714">
    <property type="entry name" value="Multidrug efflux transporter AcrB TolC docking domain, DN and DC subdomains"/>
    <property type="match status" value="2"/>
</dbReference>
<dbReference type="PANTHER" id="PTHR32063">
    <property type="match status" value="1"/>
</dbReference>
<keyword evidence="1" id="KW-0472">Membrane</keyword>
<feature type="transmembrane region" description="Helical" evidence="1">
    <location>
        <begin position="875"/>
        <end position="894"/>
    </location>
</feature>
<protein>
    <submittedName>
        <fullName evidence="2">AcrB/AcrD/AcrF family protein</fullName>
    </submittedName>
</protein>
<feature type="transmembrane region" description="Helical" evidence="1">
    <location>
        <begin position="478"/>
        <end position="497"/>
    </location>
</feature>
<dbReference type="InterPro" id="IPR001036">
    <property type="entry name" value="Acrflvin-R"/>
</dbReference>
<proteinExistence type="predicted"/>
<organism evidence="2 3">
    <name type="scientific">Desulfonema ishimotonii</name>
    <dbReference type="NCBI Taxonomy" id="45657"/>
    <lineage>
        <taxon>Bacteria</taxon>
        <taxon>Pseudomonadati</taxon>
        <taxon>Thermodesulfobacteriota</taxon>
        <taxon>Desulfobacteria</taxon>
        <taxon>Desulfobacterales</taxon>
        <taxon>Desulfococcaceae</taxon>
        <taxon>Desulfonema</taxon>
    </lineage>
</organism>
<feature type="transmembrane region" description="Helical" evidence="1">
    <location>
        <begin position="969"/>
        <end position="988"/>
    </location>
</feature>
<gene>
    <name evidence="2" type="ORF">DENIS_4634</name>
</gene>
<dbReference type="Gene3D" id="3.30.70.1430">
    <property type="entry name" value="Multidrug efflux transporter AcrB pore domain"/>
    <property type="match status" value="2"/>
</dbReference>
<comment type="caution">
    <text evidence="2">The sequence shown here is derived from an EMBL/GenBank/DDBJ whole genome shotgun (WGS) entry which is preliminary data.</text>
</comment>
<dbReference type="AlphaFoldDB" id="A0A401G343"/>
<keyword evidence="3" id="KW-1185">Reference proteome</keyword>
<evidence type="ECO:0000256" key="1">
    <source>
        <dbReference type="SAM" id="Phobius"/>
    </source>
</evidence>
<feature type="transmembrane region" description="Helical" evidence="1">
    <location>
        <begin position="539"/>
        <end position="559"/>
    </location>
</feature>
<evidence type="ECO:0000313" key="3">
    <source>
        <dbReference type="Proteomes" id="UP000288096"/>
    </source>
</evidence>
<feature type="transmembrane region" description="Helical" evidence="1">
    <location>
        <begin position="376"/>
        <end position="398"/>
    </location>
</feature>
<dbReference type="GO" id="GO:0005886">
    <property type="term" value="C:plasma membrane"/>
    <property type="evidence" value="ECO:0007669"/>
    <property type="project" value="TreeGrafter"/>
</dbReference>
<feature type="transmembrane region" description="Helical" evidence="1">
    <location>
        <begin position="994"/>
        <end position="1025"/>
    </location>
</feature>